<dbReference type="RefSeq" id="WP_328342640.1">
    <property type="nucleotide sequence ID" value="NZ_CP107906.1"/>
</dbReference>
<feature type="chain" id="PRO_5045152299" evidence="1">
    <location>
        <begin position="31"/>
        <end position="130"/>
    </location>
</feature>
<evidence type="ECO:0000256" key="1">
    <source>
        <dbReference type="SAM" id="SignalP"/>
    </source>
</evidence>
<gene>
    <name evidence="2" type="ORF">OHB29_27695</name>
</gene>
<evidence type="ECO:0000313" key="3">
    <source>
        <dbReference type="Proteomes" id="UP001341259"/>
    </source>
</evidence>
<dbReference type="Proteomes" id="UP001341259">
    <property type="component" value="Chromosome"/>
</dbReference>
<accession>A0ABZ1NYL5</accession>
<evidence type="ECO:0000313" key="2">
    <source>
        <dbReference type="EMBL" id="WUG96484.1"/>
    </source>
</evidence>
<dbReference type="EMBL" id="CP107906">
    <property type="protein sequence ID" value="WUG96484.1"/>
    <property type="molecule type" value="Genomic_DNA"/>
</dbReference>
<reference evidence="2 3" key="1">
    <citation type="submission" date="2022-10" db="EMBL/GenBank/DDBJ databases">
        <title>The complete genomes of actinobacterial strains from the NBC collection.</title>
        <authorList>
            <person name="Joergensen T.S."/>
            <person name="Alvarez Arevalo M."/>
            <person name="Sterndorff E.B."/>
            <person name="Faurdal D."/>
            <person name="Vuksanovic O."/>
            <person name="Mourched A.-S."/>
            <person name="Charusanti P."/>
            <person name="Shaw S."/>
            <person name="Blin K."/>
            <person name="Weber T."/>
        </authorList>
    </citation>
    <scope>NUCLEOTIDE SEQUENCE [LARGE SCALE GENOMIC DNA]</scope>
    <source>
        <strain evidence="2 3">NBC_00456</strain>
    </source>
</reference>
<organism evidence="2 3">
    <name type="scientific">Streptomyces violaceus</name>
    <name type="common">Streptomyces venezuelae</name>
    <dbReference type="NCBI Taxonomy" id="1936"/>
    <lineage>
        <taxon>Bacteria</taxon>
        <taxon>Bacillati</taxon>
        <taxon>Actinomycetota</taxon>
        <taxon>Actinomycetes</taxon>
        <taxon>Kitasatosporales</taxon>
        <taxon>Streptomycetaceae</taxon>
        <taxon>Streptomyces</taxon>
    </lineage>
</organism>
<keyword evidence="1" id="KW-0732">Signal</keyword>
<protein>
    <submittedName>
        <fullName evidence="2">Peptidase inhibitor family I36 protein</fullName>
    </submittedName>
</protein>
<feature type="signal peptide" evidence="1">
    <location>
        <begin position="1"/>
        <end position="30"/>
    </location>
</feature>
<sequence>MTIKTTAGRMATGVAALALAGTAFAGSAHADDASAKAASDCPSGWLCVWSGTEYTGRMQKVQYDNADLSPYTVFATSTYSIFNNGRSCDVQLYGGKNHTNSLGTLKRGQKGSSATGSPLKILSNKWVNCS</sequence>
<keyword evidence="3" id="KW-1185">Reference proteome</keyword>
<proteinExistence type="predicted"/>
<name>A0ABZ1NYL5_STRVL</name>
<dbReference type="Pfam" id="PF03995">
    <property type="entry name" value="Inhibitor_I36"/>
    <property type="match status" value="1"/>
</dbReference>